<reference evidence="2 3" key="1">
    <citation type="journal article" date="2016" name="Mol. Biol. Evol.">
        <title>Comparative Genomics of Early-Diverging Mushroom-Forming Fungi Provides Insights into the Origins of Lignocellulose Decay Capabilities.</title>
        <authorList>
            <person name="Nagy L.G."/>
            <person name="Riley R."/>
            <person name="Tritt A."/>
            <person name="Adam C."/>
            <person name="Daum C."/>
            <person name="Floudas D."/>
            <person name="Sun H."/>
            <person name="Yadav J.S."/>
            <person name="Pangilinan J."/>
            <person name="Larsson K.H."/>
            <person name="Matsuura K."/>
            <person name="Barry K."/>
            <person name="Labutti K."/>
            <person name="Kuo R."/>
            <person name="Ohm R.A."/>
            <person name="Bhattacharya S.S."/>
            <person name="Shirouzu T."/>
            <person name="Yoshinaga Y."/>
            <person name="Martin F.M."/>
            <person name="Grigoriev I.V."/>
            <person name="Hibbett D.S."/>
        </authorList>
    </citation>
    <scope>NUCLEOTIDE SEQUENCE [LARGE SCALE GENOMIC DNA]</scope>
    <source>
        <strain evidence="2 3">TUFC12733</strain>
    </source>
</reference>
<proteinExistence type="predicted"/>
<organism evidence="2 3">
    <name type="scientific">Calocera viscosa (strain TUFC12733)</name>
    <dbReference type="NCBI Taxonomy" id="1330018"/>
    <lineage>
        <taxon>Eukaryota</taxon>
        <taxon>Fungi</taxon>
        <taxon>Dikarya</taxon>
        <taxon>Basidiomycota</taxon>
        <taxon>Agaricomycotina</taxon>
        <taxon>Dacrymycetes</taxon>
        <taxon>Dacrymycetales</taxon>
        <taxon>Dacrymycetaceae</taxon>
        <taxon>Calocera</taxon>
    </lineage>
</organism>
<dbReference type="Proteomes" id="UP000076738">
    <property type="component" value="Unassembled WGS sequence"/>
</dbReference>
<evidence type="ECO:0000313" key="3">
    <source>
        <dbReference type="Proteomes" id="UP000076738"/>
    </source>
</evidence>
<accession>A0A167PF63</accession>
<evidence type="ECO:0000256" key="1">
    <source>
        <dbReference type="SAM" id="MobiDB-lite"/>
    </source>
</evidence>
<name>A0A167PF63_CALVF</name>
<dbReference type="EMBL" id="KV417274">
    <property type="protein sequence ID" value="KZO98727.1"/>
    <property type="molecule type" value="Genomic_DNA"/>
</dbReference>
<keyword evidence="3" id="KW-1185">Reference proteome</keyword>
<protein>
    <submittedName>
        <fullName evidence="2">Uncharacterized protein</fullName>
    </submittedName>
</protein>
<feature type="compositionally biased region" description="Acidic residues" evidence="1">
    <location>
        <begin position="259"/>
        <end position="274"/>
    </location>
</feature>
<sequence>MDAYPRTLSSDDYGDIPVCYNVSLLDRVAQSEDRIDEISVAHYPGLPLSACGITFNTDITALVWSLHHMLSDHRQTLEALEQVDLLQNTKQIMQLVTSQPVSVLREVMTVKEDDTADLFAMLFEEQEGCSGLRQAAIGFRECTASEPTSQPPHMSSLIARLTMDAPMAGQAALMQIHKQVMGRDLQAEERELNRQCNSLKNQLSEGMLKLVQELLEMDQLIVELHSQLRKCRHATRVYHSEVSAWEEHFVKEAGRPGAENEEEMEDEPETEDELEITGPEAVGRAVANARTPPPEITTNAVDAAGGDVGNFWHGLGEIDKMLEDQHSKLHLFNKSMEEIFQAGLRAMLLSKHTSYGASWVLRELV</sequence>
<gene>
    <name evidence="2" type="ORF">CALVIDRAFT_596361</name>
</gene>
<dbReference type="AlphaFoldDB" id="A0A167PF63"/>
<evidence type="ECO:0000313" key="2">
    <source>
        <dbReference type="EMBL" id="KZO98727.1"/>
    </source>
</evidence>
<feature type="region of interest" description="Disordered" evidence="1">
    <location>
        <begin position="254"/>
        <end position="274"/>
    </location>
</feature>